<evidence type="ECO:0000313" key="1">
    <source>
        <dbReference type="EMBL" id="GAT22870.1"/>
    </source>
</evidence>
<gene>
    <name evidence="1" type="ORF">RIB2604_01700060</name>
</gene>
<name>A0A146F9S2_ASPKA</name>
<organism evidence="1 2">
    <name type="scientific">Aspergillus kawachii</name>
    <name type="common">White koji mold</name>
    <name type="synonym">Aspergillus awamori var. kawachi</name>
    <dbReference type="NCBI Taxonomy" id="1069201"/>
    <lineage>
        <taxon>Eukaryota</taxon>
        <taxon>Fungi</taxon>
        <taxon>Dikarya</taxon>
        <taxon>Ascomycota</taxon>
        <taxon>Pezizomycotina</taxon>
        <taxon>Eurotiomycetes</taxon>
        <taxon>Eurotiomycetidae</taxon>
        <taxon>Eurotiales</taxon>
        <taxon>Aspergillaceae</taxon>
        <taxon>Aspergillus</taxon>
        <taxon>Aspergillus subgen. Circumdati</taxon>
    </lineage>
</organism>
<comment type="caution">
    <text evidence="1">The sequence shown here is derived from an EMBL/GenBank/DDBJ whole genome shotgun (WGS) entry which is preliminary data.</text>
</comment>
<dbReference type="AlphaFoldDB" id="A0A146F9S2"/>
<dbReference type="EMBL" id="BCWF01000017">
    <property type="protein sequence ID" value="GAT22870.1"/>
    <property type="molecule type" value="Genomic_DNA"/>
</dbReference>
<accession>A0A146F9S2</accession>
<dbReference type="Proteomes" id="UP000075230">
    <property type="component" value="Unassembled WGS sequence"/>
</dbReference>
<proteinExistence type="predicted"/>
<evidence type="ECO:0000313" key="2">
    <source>
        <dbReference type="Proteomes" id="UP000075230"/>
    </source>
</evidence>
<protein>
    <submittedName>
        <fullName evidence="1">JmjC domain protein</fullName>
    </submittedName>
</protein>
<reference evidence="1 2" key="1">
    <citation type="journal article" date="2016" name="DNA Res.">
        <title>Genome sequence of Aspergillus luchuensis NBRC 4314.</title>
        <authorList>
            <person name="Yamada O."/>
            <person name="Machida M."/>
            <person name="Hosoyama A."/>
            <person name="Goto M."/>
            <person name="Takahashi T."/>
            <person name="Futagami T."/>
            <person name="Yamagata Y."/>
            <person name="Takeuchi M."/>
            <person name="Kobayashi T."/>
            <person name="Koike H."/>
            <person name="Abe K."/>
            <person name="Asai K."/>
            <person name="Arita M."/>
            <person name="Fujita N."/>
            <person name="Fukuda K."/>
            <person name="Higa K."/>
            <person name="Horikawa H."/>
            <person name="Ishikawa T."/>
            <person name="Jinno K."/>
            <person name="Kato Y."/>
            <person name="Kirimura K."/>
            <person name="Mizutani O."/>
            <person name="Nakasone K."/>
            <person name="Sano M."/>
            <person name="Shiraishi Y."/>
            <person name="Tsukahara M."/>
            <person name="Gomi K."/>
        </authorList>
    </citation>
    <scope>NUCLEOTIDE SEQUENCE [LARGE SCALE GENOMIC DNA]</scope>
    <source>
        <strain evidence="1 2">RIB 2604</strain>
    </source>
</reference>
<sequence length="102" mass="10895">MASERGCVECGAMDTPLADGAFCTALACHPILSIPSIPFIQSSVSAPHVIRPPCVVNPWCSKKPQRTGSKTGRLDRQLGGRHVVWWVVARTNGSIPVPVCCI</sequence>
<reference evidence="2" key="2">
    <citation type="submission" date="2016-02" db="EMBL/GenBank/DDBJ databases">
        <title>Genome sequencing of Aspergillus luchuensis NBRC 4314.</title>
        <authorList>
            <person name="Yamada O."/>
        </authorList>
    </citation>
    <scope>NUCLEOTIDE SEQUENCE [LARGE SCALE GENOMIC DNA]</scope>
    <source>
        <strain evidence="2">RIB 2604</strain>
    </source>
</reference>